<feature type="coiled-coil region" evidence="1">
    <location>
        <begin position="159"/>
        <end position="186"/>
    </location>
</feature>
<name>A0A270B7P6_9PROT</name>
<accession>A0A270B7P6</accession>
<comment type="caution">
    <text evidence="2">The sequence shown here is derived from an EMBL/GenBank/DDBJ whole genome shotgun (WGS) entry which is preliminary data.</text>
</comment>
<proteinExistence type="predicted"/>
<reference evidence="2 3" key="1">
    <citation type="submission" date="2017-04" db="EMBL/GenBank/DDBJ databases">
        <title>Kefir bacterial isolates.</title>
        <authorList>
            <person name="Kim Y."/>
            <person name="Blasche S."/>
            <person name="Patil K.R."/>
        </authorList>
    </citation>
    <scope>NUCLEOTIDE SEQUENCE [LARGE SCALE GENOMIC DNA]</scope>
    <source>
        <strain evidence="2 3">KR-2</strain>
    </source>
</reference>
<evidence type="ECO:0000313" key="3">
    <source>
        <dbReference type="Proteomes" id="UP000216033"/>
    </source>
</evidence>
<dbReference type="EMBL" id="NDFP01000015">
    <property type="protein sequence ID" value="PAL21043.1"/>
    <property type="molecule type" value="Genomic_DNA"/>
</dbReference>
<protein>
    <submittedName>
        <fullName evidence="2">Uncharacterized protein</fullName>
    </submittedName>
</protein>
<gene>
    <name evidence="2" type="ORF">B9K05_11840</name>
</gene>
<evidence type="ECO:0000313" key="2">
    <source>
        <dbReference type="EMBL" id="PAL21043.1"/>
    </source>
</evidence>
<dbReference type="OrthoDB" id="7223978at2"/>
<keyword evidence="3" id="KW-1185">Reference proteome</keyword>
<dbReference type="Proteomes" id="UP000216033">
    <property type="component" value="Unassembled WGS sequence"/>
</dbReference>
<keyword evidence="1" id="KW-0175">Coiled coil</keyword>
<organism evidence="2 3">
    <name type="scientific">Acetobacter syzygii</name>
    <dbReference type="NCBI Taxonomy" id="146476"/>
    <lineage>
        <taxon>Bacteria</taxon>
        <taxon>Pseudomonadati</taxon>
        <taxon>Pseudomonadota</taxon>
        <taxon>Alphaproteobacteria</taxon>
        <taxon>Acetobacterales</taxon>
        <taxon>Acetobacteraceae</taxon>
        <taxon>Acetobacter</taxon>
    </lineage>
</organism>
<sequence length="241" mass="26687">MEPSFSRVDKPFTDYEVTPFFKYETVEDVEASRREKRPVMKTIELCELRIAGEKNYRPIVPADSIWQVQAGQPITYAERFGAEYRQFKTGATQSGSGTPLQELTPYGISQSQISLCRALQVYSIEAVHSLEGASLKALGVVGNELKRMAALWMADQARGGEAADQMAAMKRQIEELKAKLETQSVVESALSGVAFEAKDAAESAFAHMSDDELRAFVKERAGGVLRGNHSRETLLRMAEEA</sequence>
<dbReference type="RefSeq" id="WP_095351836.1">
    <property type="nucleotide sequence ID" value="NZ_NDFO01000016.1"/>
</dbReference>
<dbReference type="AlphaFoldDB" id="A0A270B7P6"/>
<evidence type="ECO:0000256" key="1">
    <source>
        <dbReference type="SAM" id="Coils"/>
    </source>
</evidence>